<protein>
    <submittedName>
        <fullName evidence="2">Uncharacterized protein</fullName>
    </submittedName>
</protein>
<keyword evidence="1" id="KW-1133">Transmembrane helix</keyword>
<keyword evidence="1" id="KW-0472">Membrane</keyword>
<dbReference type="Proteomes" id="UP000244527">
    <property type="component" value="Chromosome"/>
</dbReference>
<dbReference type="OrthoDB" id="1358461at2"/>
<feature type="transmembrane region" description="Helical" evidence="1">
    <location>
        <begin position="128"/>
        <end position="148"/>
    </location>
</feature>
<dbReference type="KEGG" id="ffa:FFWV33_05405"/>
<keyword evidence="1" id="KW-0812">Transmembrane</keyword>
<dbReference type="EMBL" id="CP020918">
    <property type="protein sequence ID" value="AWG21012.1"/>
    <property type="molecule type" value="Genomic_DNA"/>
</dbReference>
<evidence type="ECO:0000313" key="3">
    <source>
        <dbReference type="Proteomes" id="UP000244527"/>
    </source>
</evidence>
<dbReference type="AlphaFoldDB" id="A0A2S1LBB1"/>
<evidence type="ECO:0000313" key="2">
    <source>
        <dbReference type="EMBL" id="AWG21012.1"/>
    </source>
</evidence>
<reference evidence="2 3" key="1">
    <citation type="submission" date="2017-04" db="EMBL/GenBank/DDBJ databases">
        <title>Compelte genome sequence of WV33.</title>
        <authorList>
            <person name="Lee P.C."/>
        </authorList>
    </citation>
    <scope>NUCLEOTIDE SEQUENCE [LARGE SCALE GENOMIC DNA]</scope>
    <source>
        <strain evidence="2 3">WV33</strain>
    </source>
</reference>
<gene>
    <name evidence="2" type="ORF">FFWV33_05405</name>
</gene>
<sequence length="176" mass="19554">MKNTILLLCLIIAFAVHGQEKGLYMIKKSSKRVEFLSENKRVRIKTTDGKRMLGRFQILDDKTILIDKKVVLIESIKKVRYRPLGLSILSTTIKTAGATVAGMGVVLLSVNTKNTDNSHSEHGNEGNFIAPLLIGVGAFYYGIGALLHTPFNSHKNSRWNYQLSIPQDSIAKSVVR</sequence>
<accession>A0A2S1LBB1</accession>
<name>A0A2S1LBB1_9FLAO</name>
<proteinExistence type="predicted"/>
<evidence type="ECO:0000256" key="1">
    <source>
        <dbReference type="SAM" id="Phobius"/>
    </source>
</evidence>
<keyword evidence="3" id="KW-1185">Reference proteome</keyword>
<organism evidence="2 3">
    <name type="scientific">Flavobacterium faecale</name>
    <dbReference type="NCBI Taxonomy" id="1355330"/>
    <lineage>
        <taxon>Bacteria</taxon>
        <taxon>Pseudomonadati</taxon>
        <taxon>Bacteroidota</taxon>
        <taxon>Flavobacteriia</taxon>
        <taxon>Flavobacteriales</taxon>
        <taxon>Flavobacteriaceae</taxon>
        <taxon>Flavobacterium</taxon>
    </lineage>
</organism>
<dbReference type="RefSeq" id="WP_108739966.1">
    <property type="nucleotide sequence ID" value="NZ_CP020918.1"/>
</dbReference>